<organism evidence="2 3">
    <name type="scientific">Thermomonospora curvata (strain ATCC 19995 / DSM 43183 / JCM 3096 / KCTC 9072 / NBRC 15933 / NCIMB 10081 / Henssen B9)</name>
    <dbReference type="NCBI Taxonomy" id="471852"/>
    <lineage>
        <taxon>Bacteria</taxon>
        <taxon>Bacillati</taxon>
        <taxon>Actinomycetota</taxon>
        <taxon>Actinomycetes</taxon>
        <taxon>Streptosporangiales</taxon>
        <taxon>Thermomonosporaceae</taxon>
        <taxon>Thermomonospora</taxon>
    </lineage>
</organism>
<dbReference type="OrthoDB" id="6188067at2"/>
<feature type="compositionally biased region" description="Basic and acidic residues" evidence="1">
    <location>
        <begin position="1"/>
        <end position="21"/>
    </location>
</feature>
<gene>
    <name evidence="2" type="ordered locus">Tcur_3056</name>
</gene>
<keyword evidence="3" id="KW-1185">Reference proteome</keyword>
<dbReference type="HOGENOM" id="CLU_470841_0_0_11"/>
<feature type="region of interest" description="Disordered" evidence="1">
    <location>
        <begin position="463"/>
        <end position="486"/>
    </location>
</feature>
<dbReference type="AlphaFoldDB" id="D1A8W0"/>
<feature type="compositionally biased region" description="Basic residues" evidence="1">
    <location>
        <begin position="22"/>
        <end position="43"/>
    </location>
</feature>
<accession>D1A8W0</accession>
<feature type="region of interest" description="Disordered" evidence="1">
    <location>
        <begin position="1"/>
        <end position="98"/>
    </location>
</feature>
<dbReference type="eggNOG" id="COG0739">
    <property type="taxonomic scope" value="Bacteria"/>
</dbReference>
<dbReference type="SUPFAM" id="SSF51261">
    <property type="entry name" value="Duplicated hybrid motif"/>
    <property type="match status" value="1"/>
</dbReference>
<evidence type="ECO:0000313" key="3">
    <source>
        <dbReference type="Proteomes" id="UP000001918"/>
    </source>
</evidence>
<evidence type="ECO:0000256" key="1">
    <source>
        <dbReference type="SAM" id="MobiDB-lite"/>
    </source>
</evidence>
<dbReference type="KEGG" id="tcu:Tcur_3056"/>
<dbReference type="Gene3D" id="2.70.70.10">
    <property type="entry name" value="Glucose Permease (Domain IIA)"/>
    <property type="match status" value="1"/>
</dbReference>
<name>D1A8W0_THECD</name>
<evidence type="ECO:0000313" key="2">
    <source>
        <dbReference type="EMBL" id="ACY98598.1"/>
    </source>
</evidence>
<feature type="region of interest" description="Disordered" evidence="1">
    <location>
        <begin position="220"/>
        <end position="280"/>
    </location>
</feature>
<protein>
    <recommendedName>
        <fullName evidence="4">Peptidase M23</fullName>
    </recommendedName>
</protein>
<dbReference type="CDD" id="cd12797">
    <property type="entry name" value="M23_peptidase"/>
    <property type="match status" value="1"/>
</dbReference>
<evidence type="ECO:0008006" key="4">
    <source>
        <dbReference type="Google" id="ProtNLM"/>
    </source>
</evidence>
<feature type="compositionally biased region" description="Basic residues" evidence="1">
    <location>
        <begin position="149"/>
        <end position="158"/>
    </location>
</feature>
<reference evidence="2 3" key="1">
    <citation type="journal article" date="2011" name="Stand. Genomic Sci.">
        <title>Complete genome sequence of Thermomonospora curvata type strain (B9).</title>
        <authorList>
            <person name="Chertkov O."/>
            <person name="Sikorski J."/>
            <person name="Nolan M."/>
            <person name="Lapidus A."/>
            <person name="Lucas S."/>
            <person name="Del Rio T.G."/>
            <person name="Tice H."/>
            <person name="Cheng J.F."/>
            <person name="Goodwin L."/>
            <person name="Pitluck S."/>
            <person name="Liolios K."/>
            <person name="Ivanova N."/>
            <person name="Mavromatis K."/>
            <person name="Mikhailova N."/>
            <person name="Ovchinnikova G."/>
            <person name="Pati A."/>
            <person name="Chen A."/>
            <person name="Palaniappan K."/>
            <person name="Djao O.D."/>
            <person name="Land M."/>
            <person name="Hauser L."/>
            <person name="Chang Y.J."/>
            <person name="Jeffries C.D."/>
            <person name="Brettin T."/>
            <person name="Han C."/>
            <person name="Detter J.C."/>
            <person name="Rohde M."/>
            <person name="Goker M."/>
            <person name="Woyke T."/>
            <person name="Bristow J."/>
            <person name="Eisen J.A."/>
            <person name="Markowitz V."/>
            <person name="Hugenholtz P."/>
            <person name="Klenk H.P."/>
            <person name="Kyrpides N.C."/>
        </authorList>
    </citation>
    <scope>NUCLEOTIDE SEQUENCE [LARGE SCALE GENOMIC DNA]</scope>
    <source>
        <strain evidence="3">ATCC 19995 / DSM 43183 / JCM 3096 / KCTC 9072 / NBRC 15933 / NCIMB 10081 / Henssen B9</strain>
    </source>
</reference>
<feature type="compositionally biased region" description="Polar residues" evidence="1">
    <location>
        <begin position="566"/>
        <end position="579"/>
    </location>
</feature>
<proteinExistence type="predicted"/>
<feature type="region of interest" description="Disordered" evidence="1">
    <location>
        <begin position="131"/>
        <end position="177"/>
    </location>
</feature>
<feature type="region of interest" description="Disordered" evidence="1">
    <location>
        <begin position="522"/>
        <end position="579"/>
    </location>
</feature>
<sequence>MARRSSPDPEDPYREFWEHPGRSSRRAARRAGSRRAGRGRHSAGRAGGVSPRPEPPPAARPREPWWSERRPPADPPVFARVRADDPPGGPYGGRDARVDADVVAGRSARLRTASFAGGYRPGVRPGFDARTAFARDEPARRNVSAGTRTGRRRAGRGRHGPEGRPAVPVRPPRYPRRSADGLTAASIAVVFAVGLATLAAWESSLLTGEFVGASSAAAAERGKGSAAARPRPDASRSQRPARPAEQDLSDQVNELALRLRGPDARRSYGGESGGKGAPLTGVIRFSPDRTWALGSTVIPVPEDREAMPQAALYVAQRTAGRWQIALSGTAEFDALLARAPAQLMPPGERRALARFSAGAARPAAPTRLMLPWRIGQSWLMTAAPATGRPARPLGLVAFRGGDGRVLAAGPGRFYRLCATRDGGGMVMVIHPDGRATTYYNLTGIPKIPDGGAVARGTPLGRIGTDRPCGGAPVDRPQVQFGLRSGNDDLPLEGVTLGGWTFREQASPLVGWAERGPLQVLPGGLLRNFGPQPPPPAAPKEEPRPDVTPEPDPSDRPGTGRQDESSPDNQESDASGEQQQ</sequence>
<dbReference type="EMBL" id="CP001738">
    <property type="protein sequence ID" value="ACY98598.1"/>
    <property type="molecule type" value="Genomic_DNA"/>
</dbReference>
<feature type="compositionally biased region" description="Low complexity" evidence="1">
    <location>
        <begin position="220"/>
        <end position="229"/>
    </location>
</feature>
<dbReference type="Proteomes" id="UP000001918">
    <property type="component" value="Chromosome"/>
</dbReference>
<dbReference type="InterPro" id="IPR011055">
    <property type="entry name" value="Dup_hybrid_motif"/>
</dbReference>
<feature type="compositionally biased region" description="Basic and acidic residues" evidence="1">
    <location>
        <begin position="60"/>
        <end position="72"/>
    </location>
</feature>